<dbReference type="RefSeq" id="YP_009010278.1">
    <property type="nucleotide sequence ID" value="NC_023610.1"/>
</dbReference>
<feature type="transmembrane region" description="Helical" evidence="1">
    <location>
        <begin position="55"/>
        <end position="77"/>
    </location>
</feature>
<protein>
    <submittedName>
        <fullName evidence="2">Uncharacterized protein</fullName>
    </submittedName>
</protein>
<name>W8CZH0_9CAUD</name>
<accession>W8CZH0</accession>
<reference evidence="2 3" key="1">
    <citation type="journal article" date="2014" name="FEMS Microbiol. Lett.">
        <title>The genome of the Erwinia amylovora phage PhiEaH1 reveals greater diversity and broadens the applicability of phages for the treatment of fire blight.</title>
        <authorList>
            <person name="Meczker K."/>
            <person name="Domotor D."/>
            <person name="Vass J."/>
            <person name="Rakhely G."/>
            <person name="Schneider G."/>
            <person name="Kovacs T."/>
        </authorList>
    </citation>
    <scope>NUCLEOTIDE SEQUENCE [LARGE SCALE GENOMIC DNA]</scope>
</reference>
<dbReference type="KEGG" id="vg:18501114"/>
<proteinExistence type="predicted"/>
<keyword evidence="1" id="KW-0472">Membrane</keyword>
<evidence type="ECO:0000313" key="3">
    <source>
        <dbReference type="Proteomes" id="UP000204235"/>
    </source>
</evidence>
<organism evidence="2 3">
    <name type="scientific">Erwinia phage PhiEaH1</name>
    <dbReference type="NCBI Taxonomy" id="1401669"/>
    <lineage>
        <taxon>Viruses</taxon>
        <taxon>Duplodnaviria</taxon>
        <taxon>Heunggongvirae</taxon>
        <taxon>Uroviricota</taxon>
        <taxon>Caudoviricetes</taxon>
        <taxon>Chimalliviridae</taxon>
        <taxon>Iapetusvirus</taxon>
        <taxon>Iapetusvirus EaH1</taxon>
    </lineage>
</organism>
<keyword evidence="1" id="KW-0812">Transmembrane</keyword>
<dbReference type="Proteomes" id="UP000204235">
    <property type="component" value="Segment"/>
</dbReference>
<evidence type="ECO:0000256" key="1">
    <source>
        <dbReference type="SAM" id="Phobius"/>
    </source>
</evidence>
<keyword evidence="3" id="KW-1185">Reference proteome</keyword>
<evidence type="ECO:0000313" key="2">
    <source>
        <dbReference type="EMBL" id="AGX01947.1"/>
    </source>
</evidence>
<keyword evidence="1" id="KW-1133">Transmembrane helix</keyword>
<dbReference type="GeneID" id="18501114"/>
<dbReference type="EMBL" id="KF623294">
    <property type="protein sequence ID" value="AGX01947.1"/>
    <property type="molecule type" value="Genomic_DNA"/>
</dbReference>
<sequence>MSAIGLVRAQRTVAVVQRVFTNAHEHTAQFRRRLVNQQTRSWDDATDVGQNRRHAFFCITVVGFTLNVVASLVKVLVRFFALSEFTLVTFDDVSHLDDCIADADNLLGGRGINADRRIINVFRQYAGHSRFTTGQGISSAFDFVCCASSASACRCEAHEDSLVTRHLLGTTQSQTFADFAEASGFRIRNVFAEQLSIRVQVSRRSHQVVTQRRQGRFVAELSSFDSFQDVVRNFDGLRLYGFEQLTSGVSSSAQRSGQTLCTRELTVDAQHFVRCNNFDFLLFGHRRGFLSAFTDRLCVGFQTRSRSPGLFPPGFQLGAHFLEPGFQLLPPVFDGSFQAFNRYASRLRRTARVRERFNRYRHRIFDTVYAVQDVKQTSRLNGDTTVFLGFFQDFDDFRISLSHCFSQHFAFRLNFVQLCFDFIHFFQGSTGVQFNLGSLCLFLVDGATVVFNRRCAKCAS</sequence>